<dbReference type="OrthoDB" id="9780929at2"/>
<dbReference type="Proteomes" id="UP000487757">
    <property type="component" value="Unassembled WGS sequence"/>
</dbReference>
<protein>
    <submittedName>
        <fullName evidence="1">Nucleotidyl transferase AbiEii/AbiGii toxin family protein</fullName>
    </submittedName>
</protein>
<dbReference type="InterPro" id="IPR014942">
    <property type="entry name" value="AbiEii"/>
</dbReference>
<dbReference type="RefSeq" id="WP_154280819.1">
    <property type="nucleotide sequence ID" value="NZ_JBHUJQ010000001.1"/>
</dbReference>
<organism evidence="1 2">
    <name type="scientific">Pedobacter petrophilus</name>
    <dbReference type="NCBI Taxonomy" id="1908241"/>
    <lineage>
        <taxon>Bacteria</taxon>
        <taxon>Pseudomonadati</taxon>
        <taxon>Bacteroidota</taxon>
        <taxon>Sphingobacteriia</taxon>
        <taxon>Sphingobacteriales</taxon>
        <taxon>Sphingobacteriaceae</taxon>
        <taxon>Pedobacter</taxon>
    </lineage>
</organism>
<reference evidence="1 2" key="1">
    <citation type="submission" date="2019-11" db="EMBL/GenBank/DDBJ databases">
        <title>Pedobacter petrophilus genome.</title>
        <authorList>
            <person name="Feldbauer M.J."/>
            <person name="Newman J.D."/>
        </authorList>
    </citation>
    <scope>NUCLEOTIDE SEQUENCE [LARGE SCALE GENOMIC DNA]</scope>
    <source>
        <strain evidence="1 2">LMG 29686</strain>
    </source>
</reference>
<evidence type="ECO:0000313" key="1">
    <source>
        <dbReference type="EMBL" id="MRX76581.1"/>
    </source>
</evidence>
<name>A0A7K0FYQ0_9SPHI</name>
<sequence length="318" mass="36557">MLSNYLHDQKDFPALLRILEEETGIQAGLIEKDYWIMHVLYGLKKQGFDFELKGGTSLSKGYKIINRFSEDIDIHIKPPADLKVEGNPAKSKPNQIQSRKDYYEWLAKNIKIDGIISIERDTTFDDTDQYRSGGIRLYYKSHTSVISGVKEGILLEAGFDTVTPNTKLAISSWAFDKALETASLKITDNRAIDIICYHAGYTFVEKLQTIATKFRQEQASGESKVNFMRQYYDVYCLLVDKDVLAFIGTEEYHAHKQKRFPKIDLAIPISENEAFLLTDKNLKETFEKRYVGTNALYYNGQPDFDDLLLRIKENITNL</sequence>
<dbReference type="EMBL" id="WKKH01000013">
    <property type="protein sequence ID" value="MRX76581.1"/>
    <property type="molecule type" value="Genomic_DNA"/>
</dbReference>
<dbReference type="AlphaFoldDB" id="A0A7K0FYQ0"/>
<evidence type="ECO:0000313" key="2">
    <source>
        <dbReference type="Proteomes" id="UP000487757"/>
    </source>
</evidence>
<comment type="caution">
    <text evidence="1">The sequence shown here is derived from an EMBL/GenBank/DDBJ whole genome shotgun (WGS) entry which is preliminary data.</text>
</comment>
<dbReference type="Gene3D" id="3.10.450.620">
    <property type="entry name" value="JHP933, nucleotidyltransferase-like core domain"/>
    <property type="match status" value="1"/>
</dbReference>
<gene>
    <name evidence="1" type="ORF">GJU39_10805</name>
</gene>
<keyword evidence="2" id="KW-1185">Reference proteome</keyword>
<dbReference type="Pfam" id="PF08843">
    <property type="entry name" value="AbiEii"/>
    <property type="match status" value="1"/>
</dbReference>
<dbReference type="GO" id="GO:0016740">
    <property type="term" value="F:transferase activity"/>
    <property type="evidence" value="ECO:0007669"/>
    <property type="project" value="UniProtKB-KW"/>
</dbReference>
<keyword evidence="1" id="KW-0808">Transferase</keyword>
<accession>A0A7K0FYQ0</accession>
<proteinExistence type="predicted"/>